<dbReference type="Proteomes" id="UP001139179">
    <property type="component" value="Unassembled WGS sequence"/>
</dbReference>
<reference evidence="2" key="1">
    <citation type="submission" date="2022-05" db="EMBL/GenBank/DDBJ databases">
        <title>Comparative Genomics of Spacecraft Associated Microbes.</title>
        <authorList>
            <person name="Tran M.T."/>
            <person name="Wright A."/>
            <person name="Seuylemezian A."/>
            <person name="Eisen J."/>
            <person name="Coil D."/>
        </authorList>
    </citation>
    <scope>NUCLEOTIDE SEQUENCE</scope>
    <source>
        <strain evidence="2">214.1.1</strain>
    </source>
</reference>
<name>A0A9X2DMK7_9BACI</name>
<keyword evidence="1" id="KW-0472">Membrane</keyword>
<dbReference type="AlphaFoldDB" id="A0A9X2DMK7"/>
<feature type="transmembrane region" description="Helical" evidence="1">
    <location>
        <begin position="5"/>
        <end position="22"/>
    </location>
</feature>
<proteinExistence type="predicted"/>
<evidence type="ECO:0000313" key="2">
    <source>
        <dbReference type="EMBL" id="MCM3712740.1"/>
    </source>
</evidence>
<keyword evidence="1" id="KW-1133">Transmembrane helix</keyword>
<dbReference type="RefSeq" id="WP_251221596.1">
    <property type="nucleotide sequence ID" value="NZ_JAMBOL010000001.1"/>
</dbReference>
<gene>
    <name evidence="2" type="ORF">M3202_01475</name>
</gene>
<protein>
    <submittedName>
        <fullName evidence="2">Uncharacterized protein</fullName>
    </submittedName>
</protein>
<keyword evidence="1" id="KW-0812">Transmembrane</keyword>
<organism evidence="2 3">
    <name type="scientific">Halalkalibacter oceani</name>
    <dbReference type="NCBI Taxonomy" id="1653776"/>
    <lineage>
        <taxon>Bacteria</taxon>
        <taxon>Bacillati</taxon>
        <taxon>Bacillota</taxon>
        <taxon>Bacilli</taxon>
        <taxon>Bacillales</taxon>
        <taxon>Bacillaceae</taxon>
        <taxon>Halalkalibacter</taxon>
    </lineage>
</organism>
<evidence type="ECO:0000256" key="1">
    <source>
        <dbReference type="SAM" id="Phobius"/>
    </source>
</evidence>
<sequence length="169" mass="19804">MKKWLIAIGGLIVLDVGVVIWMNQNYFYTPFSYPDGVVAEHTYSFKDFKKPVSIYVEKRDFSSSDTPYLYSKRMTDEEVVGELLGHLDRAKEVEDMIDPDAVYDESSIQYRVFVLGNLYEGRDRQLFVMHYGEDQDSFHIETNRYFELTPEFKNEVGQKVVFLNLLPNL</sequence>
<comment type="caution">
    <text evidence="2">The sequence shown here is derived from an EMBL/GenBank/DDBJ whole genome shotgun (WGS) entry which is preliminary data.</text>
</comment>
<keyword evidence="3" id="KW-1185">Reference proteome</keyword>
<evidence type="ECO:0000313" key="3">
    <source>
        <dbReference type="Proteomes" id="UP001139179"/>
    </source>
</evidence>
<dbReference type="EMBL" id="JAMBOL010000001">
    <property type="protein sequence ID" value="MCM3712740.1"/>
    <property type="molecule type" value="Genomic_DNA"/>
</dbReference>
<accession>A0A9X2DMK7</accession>